<feature type="compositionally biased region" description="Basic and acidic residues" evidence="1">
    <location>
        <begin position="243"/>
        <end position="252"/>
    </location>
</feature>
<evidence type="ECO:0000313" key="4">
    <source>
        <dbReference type="Proteomes" id="UP000285317"/>
    </source>
</evidence>
<dbReference type="KEGG" id="rfs:C1I64_07435"/>
<dbReference type="RefSeq" id="WP_127886782.1">
    <property type="nucleotide sequence ID" value="NZ_CP028137.1"/>
</dbReference>
<evidence type="ECO:0000313" key="3">
    <source>
        <dbReference type="EMBL" id="AZZ51899.1"/>
    </source>
</evidence>
<dbReference type="Proteomes" id="UP000285317">
    <property type="component" value="Chromosome"/>
</dbReference>
<dbReference type="InterPro" id="IPR016040">
    <property type="entry name" value="NAD(P)-bd_dom"/>
</dbReference>
<dbReference type="AlphaFoldDB" id="A0A3T0T014"/>
<evidence type="ECO:0000259" key="2">
    <source>
        <dbReference type="Pfam" id="PF13460"/>
    </source>
</evidence>
<sequence>MTDPTLTVLVVGATGSVGRHVVTASLTAGHRTRALVRTRSRAKDVDPRAETVVGDLTDAATLTDAVEGIDAVIFTHGDNAHAEAVNYGAVRNVLQALNGRPVRIALMTTIGVTVRHPSSEWKRRGERLVRASGNRYTIVRPGWFDYNDANERKILMLQGDTRRSGSPADGAIARDQLARVLVATLTDPAAEGRTFELFDERGPEQDDLSPLFAALDTDPARSVDGVLDQANLPLEQEPAPVRADLDRVRATR</sequence>
<organism evidence="3 4">
    <name type="scientific">Rathayibacter festucae DSM 15932</name>
    <dbReference type="NCBI Taxonomy" id="1328866"/>
    <lineage>
        <taxon>Bacteria</taxon>
        <taxon>Bacillati</taxon>
        <taxon>Actinomycetota</taxon>
        <taxon>Actinomycetes</taxon>
        <taxon>Micrococcales</taxon>
        <taxon>Microbacteriaceae</taxon>
        <taxon>Rathayibacter</taxon>
    </lineage>
</organism>
<dbReference type="PANTHER" id="PTHR15020:SF50">
    <property type="entry name" value="UPF0659 PROTEIN YMR090W"/>
    <property type="match status" value="1"/>
</dbReference>
<gene>
    <name evidence="3" type="ORF">C1I64_07435</name>
</gene>
<dbReference type="Gene3D" id="3.40.50.720">
    <property type="entry name" value="NAD(P)-binding Rossmann-like Domain"/>
    <property type="match status" value="1"/>
</dbReference>
<dbReference type="PANTHER" id="PTHR15020">
    <property type="entry name" value="FLAVIN REDUCTASE-RELATED"/>
    <property type="match status" value="1"/>
</dbReference>
<protein>
    <submittedName>
        <fullName evidence="3">Epimerase</fullName>
    </submittedName>
</protein>
<feature type="domain" description="NAD(P)-binding" evidence="2">
    <location>
        <begin position="12"/>
        <end position="188"/>
    </location>
</feature>
<dbReference type="Pfam" id="PF13460">
    <property type="entry name" value="NAD_binding_10"/>
    <property type="match status" value="1"/>
</dbReference>
<dbReference type="InterPro" id="IPR036291">
    <property type="entry name" value="NAD(P)-bd_dom_sf"/>
</dbReference>
<dbReference type="SUPFAM" id="SSF51735">
    <property type="entry name" value="NAD(P)-binding Rossmann-fold domains"/>
    <property type="match status" value="1"/>
</dbReference>
<reference evidence="3 4" key="1">
    <citation type="submission" date="2018-03" db="EMBL/GenBank/DDBJ databases">
        <title>Bacteriophage NCPPB3778 and a type I-E CRISPR drive the evolution of the US Biological Select Agent, Rathayibacter toxicus.</title>
        <authorList>
            <person name="Davis E.W.II."/>
            <person name="Tabima J.F."/>
            <person name="Weisberg A.J."/>
            <person name="Dantas Lopes L."/>
            <person name="Wiseman M.S."/>
            <person name="Wiseman M.S."/>
            <person name="Pupko T."/>
            <person name="Belcher M.S."/>
            <person name="Sechler A.J."/>
            <person name="Tancos M.A."/>
            <person name="Schroeder B.K."/>
            <person name="Murray T.D."/>
            <person name="Luster D.G."/>
            <person name="Schneider W.L."/>
            <person name="Rogers E."/>
            <person name="Andreote F.D."/>
            <person name="Grunwald N.J."/>
            <person name="Putnam M.L."/>
            <person name="Chang J.H."/>
        </authorList>
    </citation>
    <scope>NUCLEOTIDE SEQUENCE [LARGE SCALE GENOMIC DNA]</scope>
    <source>
        <strain evidence="3 4">DSM 15932</strain>
    </source>
</reference>
<accession>A0A3T0T014</accession>
<dbReference type="EMBL" id="CP028137">
    <property type="protein sequence ID" value="AZZ51899.1"/>
    <property type="molecule type" value="Genomic_DNA"/>
</dbReference>
<feature type="region of interest" description="Disordered" evidence="1">
    <location>
        <begin position="230"/>
        <end position="252"/>
    </location>
</feature>
<name>A0A3T0T014_9MICO</name>
<evidence type="ECO:0000256" key="1">
    <source>
        <dbReference type="SAM" id="MobiDB-lite"/>
    </source>
</evidence>
<proteinExistence type="predicted"/>
<dbReference type="CDD" id="cd05243">
    <property type="entry name" value="SDR_a5"/>
    <property type="match status" value="1"/>
</dbReference>